<dbReference type="Gene3D" id="3.90.550.10">
    <property type="entry name" value="Spore Coat Polysaccharide Biosynthesis Protein SpsA, Chain A"/>
    <property type="match status" value="1"/>
</dbReference>
<feature type="compositionally biased region" description="Low complexity" evidence="2">
    <location>
        <begin position="250"/>
        <end position="263"/>
    </location>
</feature>
<dbReference type="SUPFAM" id="SSF53448">
    <property type="entry name" value="Nucleotide-diphospho-sugar transferases"/>
    <property type="match status" value="1"/>
</dbReference>
<keyword evidence="4" id="KW-0808">Transferase</keyword>
<accession>A0A7Y9ASM4</accession>
<organism evidence="4 5">
    <name type="scientific">Kineococcus aurantiacus</name>
    <dbReference type="NCBI Taxonomy" id="37633"/>
    <lineage>
        <taxon>Bacteria</taxon>
        <taxon>Bacillati</taxon>
        <taxon>Actinomycetota</taxon>
        <taxon>Actinomycetes</taxon>
        <taxon>Kineosporiales</taxon>
        <taxon>Kineosporiaceae</taxon>
        <taxon>Kineococcus</taxon>
    </lineage>
</organism>
<dbReference type="Proteomes" id="UP000521922">
    <property type="component" value="Unassembled WGS sequence"/>
</dbReference>
<gene>
    <name evidence="4" type="ORF">BJ968_000279</name>
</gene>
<evidence type="ECO:0000313" key="5">
    <source>
        <dbReference type="Proteomes" id="UP000521922"/>
    </source>
</evidence>
<reference evidence="4 5" key="1">
    <citation type="submission" date="2020-07" db="EMBL/GenBank/DDBJ databases">
        <title>Sequencing the genomes of 1000 actinobacteria strains.</title>
        <authorList>
            <person name="Klenk H.-P."/>
        </authorList>
    </citation>
    <scope>NUCLEOTIDE SEQUENCE [LARGE SCALE GENOMIC DNA]</scope>
    <source>
        <strain evidence="4 5">DSM 7487</strain>
    </source>
</reference>
<name>A0A7Y9ASM4_9ACTN</name>
<dbReference type="InterPro" id="IPR001173">
    <property type="entry name" value="Glyco_trans_2-like"/>
</dbReference>
<dbReference type="PROSITE" id="PS50890">
    <property type="entry name" value="PUA"/>
    <property type="match status" value="1"/>
</dbReference>
<protein>
    <submittedName>
        <fullName evidence="4">Glycosyltransferase involved in cell wall biosynthesis</fullName>
    </submittedName>
</protein>
<dbReference type="PANTHER" id="PTHR48090:SF7">
    <property type="entry name" value="RFBJ PROTEIN"/>
    <property type="match status" value="1"/>
</dbReference>
<feature type="domain" description="Glycosyltransferase 2-like" evidence="3">
    <location>
        <begin position="2"/>
        <end position="157"/>
    </location>
</feature>
<dbReference type="EMBL" id="JACCBB010000001">
    <property type="protein sequence ID" value="NYD20739.1"/>
    <property type="molecule type" value="Genomic_DNA"/>
</dbReference>
<evidence type="ECO:0000256" key="1">
    <source>
        <dbReference type="ARBA" id="ARBA00006739"/>
    </source>
</evidence>
<evidence type="ECO:0000256" key="2">
    <source>
        <dbReference type="SAM" id="MobiDB-lite"/>
    </source>
</evidence>
<dbReference type="InterPro" id="IPR029044">
    <property type="entry name" value="Nucleotide-diphossugar_trans"/>
</dbReference>
<comment type="caution">
    <text evidence="4">The sequence shown here is derived from an EMBL/GenBank/DDBJ whole genome shotgun (WGS) entry which is preliminary data.</text>
</comment>
<dbReference type="CDD" id="cd04179">
    <property type="entry name" value="DPM_DPG-synthase_like"/>
    <property type="match status" value="1"/>
</dbReference>
<comment type="similarity">
    <text evidence="1">Belongs to the glycosyltransferase 2 family.</text>
</comment>
<proteinExistence type="inferred from homology"/>
<dbReference type="Pfam" id="PF00535">
    <property type="entry name" value="Glycos_transf_2"/>
    <property type="match status" value="1"/>
</dbReference>
<dbReference type="InterPro" id="IPR050256">
    <property type="entry name" value="Glycosyltransferase_2"/>
</dbReference>
<dbReference type="PANTHER" id="PTHR48090">
    <property type="entry name" value="UNDECAPRENYL-PHOSPHATE 4-DEOXY-4-FORMAMIDO-L-ARABINOSE TRANSFERASE-RELATED"/>
    <property type="match status" value="1"/>
</dbReference>
<feature type="region of interest" description="Disordered" evidence="2">
    <location>
        <begin position="247"/>
        <end position="273"/>
    </location>
</feature>
<sequence length="273" mass="29482">MSVIIPTLNEAKNLPHVLPHLPSGLHEVILVDGRSTDGTVEAARELMPDIVVVKQTRRGKGNALACGFARASGDIIVMVDADGSTDVREIPRFVAPLLQGAEFAKGSRFCRGGRSHDITPVRRAGNWGLNTLVNVLFGTRFSDLCYGYNAFHRSALEVMDLPAIDQPAPADGSKVWGDGFEIETLINVRVARSGMVIDEVPSVEQPRIHGESNLNAVTDGLRVLRIIASERLRRNVSRNRVIELPEPRTAPAQVPAAAGAPAPVRSEAVQEPL</sequence>
<dbReference type="AlphaFoldDB" id="A0A7Y9ASM4"/>
<evidence type="ECO:0000313" key="4">
    <source>
        <dbReference type="EMBL" id="NYD20739.1"/>
    </source>
</evidence>
<dbReference type="GO" id="GO:0016740">
    <property type="term" value="F:transferase activity"/>
    <property type="evidence" value="ECO:0007669"/>
    <property type="project" value="UniProtKB-KW"/>
</dbReference>
<keyword evidence="5" id="KW-1185">Reference proteome</keyword>
<evidence type="ECO:0000259" key="3">
    <source>
        <dbReference type="Pfam" id="PF00535"/>
    </source>
</evidence>